<organism evidence="2 3">
    <name type="scientific">Anabarilius grahami</name>
    <name type="common">Kanglang fish</name>
    <name type="synonym">Barilius grahami</name>
    <dbReference type="NCBI Taxonomy" id="495550"/>
    <lineage>
        <taxon>Eukaryota</taxon>
        <taxon>Metazoa</taxon>
        <taxon>Chordata</taxon>
        <taxon>Craniata</taxon>
        <taxon>Vertebrata</taxon>
        <taxon>Euteleostomi</taxon>
        <taxon>Actinopterygii</taxon>
        <taxon>Neopterygii</taxon>
        <taxon>Teleostei</taxon>
        <taxon>Ostariophysi</taxon>
        <taxon>Cypriniformes</taxon>
        <taxon>Xenocyprididae</taxon>
        <taxon>Xenocypridinae</taxon>
        <taxon>Xenocypridinae incertae sedis</taxon>
        <taxon>Anabarilius</taxon>
    </lineage>
</organism>
<feature type="region of interest" description="Disordered" evidence="1">
    <location>
        <begin position="1"/>
        <end position="53"/>
    </location>
</feature>
<keyword evidence="3" id="KW-1185">Reference proteome</keyword>
<evidence type="ECO:0000313" key="3">
    <source>
        <dbReference type="Proteomes" id="UP000281406"/>
    </source>
</evidence>
<feature type="compositionally biased region" description="Polar residues" evidence="1">
    <location>
        <begin position="1"/>
        <end position="10"/>
    </location>
</feature>
<proteinExistence type="predicted"/>
<gene>
    <name evidence="2" type="ORF">DPX16_18508</name>
</gene>
<dbReference type="Proteomes" id="UP000281406">
    <property type="component" value="Unassembled WGS sequence"/>
</dbReference>
<protein>
    <submittedName>
        <fullName evidence="2">Uncharacterized protein</fullName>
    </submittedName>
</protein>
<comment type="caution">
    <text evidence="2">The sequence shown here is derived from an EMBL/GenBank/DDBJ whole genome shotgun (WGS) entry which is preliminary data.</text>
</comment>
<reference evidence="2 3" key="1">
    <citation type="submission" date="2018-10" db="EMBL/GenBank/DDBJ databases">
        <title>Genome assembly for a Yunnan-Guizhou Plateau 3E fish, Anabarilius grahami (Regan), and its evolutionary and genetic applications.</title>
        <authorList>
            <person name="Jiang W."/>
        </authorList>
    </citation>
    <scope>NUCLEOTIDE SEQUENCE [LARGE SCALE GENOMIC DNA]</scope>
    <source>
        <strain evidence="2">AG-KIZ</strain>
        <tissue evidence="2">Muscle</tissue>
    </source>
</reference>
<name>A0A3N0YIY3_ANAGA</name>
<evidence type="ECO:0000313" key="2">
    <source>
        <dbReference type="EMBL" id="ROL46113.1"/>
    </source>
</evidence>
<dbReference type="EMBL" id="RJVU01040995">
    <property type="protein sequence ID" value="ROL46113.1"/>
    <property type="molecule type" value="Genomic_DNA"/>
</dbReference>
<feature type="compositionally biased region" description="Low complexity" evidence="1">
    <location>
        <begin position="42"/>
        <end position="53"/>
    </location>
</feature>
<accession>A0A3N0YIY3</accession>
<evidence type="ECO:0000256" key="1">
    <source>
        <dbReference type="SAM" id="MobiDB-lite"/>
    </source>
</evidence>
<sequence length="151" mass="16924">MFGTHRSSLTELRVGHGRRLSRQHSVPSEPLQIPKNGPPGNSVRRSSTISSSKMLSLSFSESMRSDIDRYLSDQGLYPLRQGGGELGEIRSLREVRAAAQLKNLEDFLRTNGVSLQESISFQTGMRYSHPERIASVKQRLKRGPDQLCDLD</sequence>
<dbReference type="AlphaFoldDB" id="A0A3N0YIY3"/>
<dbReference type="OrthoDB" id="8930662at2759"/>